<feature type="compositionally biased region" description="Low complexity" evidence="1">
    <location>
        <begin position="449"/>
        <end position="466"/>
    </location>
</feature>
<keyword evidence="4" id="KW-1185">Reference proteome</keyword>
<proteinExistence type="predicted"/>
<dbReference type="EMBL" id="HG722439">
    <property type="protein sequence ID" value="CDJ62335.1"/>
    <property type="molecule type" value="Genomic_DNA"/>
</dbReference>
<dbReference type="RefSeq" id="XP_013439697.1">
    <property type="nucleotide sequence ID" value="XM_013584243.1"/>
</dbReference>
<evidence type="ECO:0000256" key="1">
    <source>
        <dbReference type="SAM" id="MobiDB-lite"/>
    </source>
</evidence>
<feature type="compositionally biased region" description="Polar residues" evidence="1">
    <location>
        <begin position="375"/>
        <end position="386"/>
    </location>
</feature>
<sequence length="866" mass="89562">MVAAGSAPLCKSKRREPAAAAAEMREERLARDLAILELSRRVMSARTRTAQSVPPAEEAAANKEALEWSRPAQQPAEGDGLSSSNTISPEDFAAAYERHRARRASQQQQGEGRQQQQPSFSSADTAAMLSSAVDLSGLREGLQTTSSSSSSRSEAPKPASSTLSLGASSRPSAAQALSFAARGGAQPAGGRPEAAAAAAEAASRGAGEQPLQQQQQQQQQQRRWGGGQDFSELQSLLAEFAATERPEFTAANGGMFSGAAAANSKEASHPSGGGAGECEAAASKTELQGEDTVSTSLFSRLIQECQLSGCVDFDLNSADQAAAARGAGELAGRLPALSAELVALLQHHQQLNGLGEKQENGKRLLTSANSTACNSNINSRRTSNCSPGAEDDGSEETRAYKRRIIEMHLLDQRRSSFASVSSSSGSSELRLLAASLAGGGRDGEGDPAEGGPAASAAAAAAAAGTLAERKPKQQTCPESGGAAAAESPSNPSSPSYLAELQLIERVAGGDPFVNEEALGPSAFRGPLGYYSVCEAAGKEEASSQRLYPIVRGVSRDNTKKRWAVYWKGYRRYFYDKFFESCVEAYKRAVHFRQQATTAAAAVTATGNPAHLIAAGLHGSPGSSSSSAKHQLKTDHSECVAAVLASAAAAVANQASGESRKGKAATPCAGQNSTRDDRTVVCLYKEAILFILEDLRNNVLAQYLTAKAAASSAVAAAAAAAAAPSSAVELAAATTAKRLMDQTLLMHTNLVGNATSTAELQPSLMIVAPCLEELKLPSQLAAQQQLALMQSILAMHIQQLVLLSRYLNKGDAPPLASDAGGPAGQPRLASLKSEAEQAGTPAAAAAPQHPRQQQPPAAAGGALDVPA</sequence>
<feature type="region of interest" description="Disordered" evidence="1">
    <location>
        <begin position="261"/>
        <end position="287"/>
    </location>
</feature>
<accession>U6ML06</accession>
<feature type="domain" description="AP2-coincident C-terminal" evidence="2">
    <location>
        <begin position="678"/>
        <end position="790"/>
    </location>
</feature>
<dbReference type="Proteomes" id="UP000030754">
    <property type="component" value="Unassembled WGS sequence"/>
</dbReference>
<feature type="compositionally biased region" description="Low complexity" evidence="1">
    <location>
        <begin position="835"/>
        <end position="866"/>
    </location>
</feature>
<dbReference type="GeneID" id="25471539"/>
<feature type="region of interest" description="Disordered" evidence="1">
    <location>
        <begin position="44"/>
        <end position="227"/>
    </location>
</feature>
<dbReference type="VEuPathDB" id="ToxoDB:ENH_00013570"/>
<gene>
    <name evidence="3" type="ORF">ENH_00013570</name>
</gene>
<reference evidence="3" key="1">
    <citation type="submission" date="2013-10" db="EMBL/GenBank/DDBJ databases">
        <title>Genomic analysis of the causative agents of coccidiosis in chickens.</title>
        <authorList>
            <person name="Reid A.J."/>
            <person name="Blake D."/>
            <person name="Billington K."/>
            <person name="Browne H."/>
            <person name="Dunn M."/>
            <person name="Hung S."/>
            <person name="Kawahara F."/>
            <person name="Miranda-Saavedra D."/>
            <person name="Mourier T."/>
            <person name="Nagra H."/>
            <person name="Otto T.D."/>
            <person name="Rawlings N."/>
            <person name="Sanchez A."/>
            <person name="Sanders M."/>
            <person name="Subramaniam C."/>
            <person name="Tay Y."/>
            <person name="Dear P."/>
            <person name="Doerig C."/>
            <person name="Gruber A."/>
            <person name="Parkinson J."/>
            <person name="Shirley M."/>
            <person name="Wan K.L."/>
            <person name="Berriman M."/>
            <person name="Tomley F."/>
            <person name="Pain A."/>
        </authorList>
    </citation>
    <scope>NUCLEOTIDE SEQUENCE [LARGE SCALE GENOMIC DNA]</scope>
    <source>
        <strain evidence="3">Houghton</strain>
    </source>
</reference>
<feature type="compositionally biased region" description="Polar residues" evidence="1">
    <location>
        <begin position="162"/>
        <end position="172"/>
    </location>
</feature>
<feature type="compositionally biased region" description="Low complexity" evidence="1">
    <location>
        <begin position="146"/>
        <end position="161"/>
    </location>
</feature>
<dbReference type="AlphaFoldDB" id="U6ML06"/>
<feature type="region of interest" description="Disordered" evidence="1">
    <location>
        <begin position="1"/>
        <end position="22"/>
    </location>
</feature>
<organism evidence="3 4">
    <name type="scientific">Eimeria necatrix</name>
    <dbReference type="NCBI Taxonomy" id="51315"/>
    <lineage>
        <taxon>Eukaryota</taxon>
        <taxon>Sar</taxon>
        <taxon>Alveolata</taxon>
        <taxon>Apicomplexa</taxon>
        <taxon>Conoidasida</taxon>
        <taxon>Coccidia</taxon>
        <taxon>Eucoccidiorida</taxon>
        <taxon>Eimeriorina</taxon>
        <taxon>Eimeriidae</taxon>
        <taxon>Eimeria</taxon>
    </lineage>
</organism>
<dbReference type="OrthoDB" id="347608at2759"/>
<feature type="compositionally biased region" description="Low complexity" evidence="1">
    <location>
        <begin position="180"/>
        <end position="221"/>
    </location>
</feature>
<dbReference type="Pfam" id="PF14733">
    <property type="entry name" value="ACDC"/>
    <property type="match status" value="1"/>
</dbReference>
<feature type="region of interest" description="Disordered" evidence="1">
    <location>
        <begin position="813"/>
        <end position="866"/>
    </location>
</feature>
<reference evidence="3" key="2">
    <citation type="submission" date="2013-10" db="EMBL/GenBank/DDBJ databases">
        <authorList>
            <person name="Aslett M."/>
        </authorList>
    </citation>
    <scope>NUCLEOTIDE SEQUENCE [LARGE SCALE GENOMIC DNA]</scope>
    <source>
        <strain evidence="3">Houghton</strain>
    </source>
</reference>
<evidence type="ECO:0000259" key="2">
    <source>
        <dbReference type="Pfam" id="PF14733"/>
    </source>
</evidence>
<protein>
    <recommendedName>
        <fullName evidence="2">AP2-coincident C-terminal domain-containing protein</fullName>
    </recommendedName>
</protein>
<feature type="region of interest" description="Disordered" evidence="1">
    <location>
        <begin position="375"/>
        <end position="396"/>
    </location>
</feature>
<evidence type="ECO:0000313" key="4">
    <source>
        <dbReference type="Proteomes" id="UP000030754"/>
    </source>
</evidence>
<evidence type="ECO:0000313" key="3">
    <source>
        <dbReference type="EMBL" id="CDJ62335.1"/>
    </source>
</evidence>
<feature type="compositionally biased region" description="Low complexity" evidence="1">
    <location>
        <begin position="104"/>
        <end position="117"/>
    </location>
</feature>
<feature type="region of interest" description="Disordered" evidence="1">
    <location>
        <begin position="438"/>
        <end position="494"/>
    </location>
</feature>
<feature type="compositionally biased region" description="Low complexity" evidence="1">
    <location>
        <begin position="477"/>
        <end position="494"/>
    </location>
</feature>
<name>U6ML06_9EIME</name>
<dbReference type="InterPro" id="IPR028078">
    <property type="entry name" value="ACDC"/>
</dbReference>